<evidence type="ECO:0000259" key="3">
    <source>
        <dbReference type="Pfam" id="PF00109"/>
    </source>
</evidence>
<name>A0ABR7SBV3_9ACTN</name>
<gene>
    <name evidence="4" type="ORF">H9Y04_10285</name>
</gene>
<keyword evidence="5" id="KW-1185">Reference proteome</keyword>
<dbReference type="InterPro" id="IPR014030">
    <property type="entry name" value="Ketoacyl_synth_N"/>
</dbReference>
<feature type="compositionally biased region" description="Low complexity" evidence="2">
    <location>
        <begin position="142"/>
        <end position="158"/>
    </location>
</feature>
<comment type="caution">
    <text evidence="4">The sequence shown here is derived from an EMBL/GenBank/DDBJ whole genome shotgun (WGS) entry which is preliminary data.</text>
</comment>
<dbReference type="RefSeq" id="WP_187813422.1">
    <property type="nucleotide sequence ID" value="NZ_JACTVJ010000005.1"/>
</dbReference>
<proteinExistence type="predicted"/>
<sequence>MSGWREVGEALVRSGFISPSVACAVPVPFDRSAVPVDRPDPLPRTGPLDHRDRPRVAVTGIGVVTPAGWELPVFWRTLLAGRGTATPVERSDTRGLPTRFACQLPPGFDPGRYLAPKTLRRSALFTQYAAVAALDALAQAAGPRAPGPWSAVRAAGARRSGRSRPRCSADGPPWTG</sequence>
<accession>A0ABR7SBV3</accession>
<keyword evidence="1" id="KW-0808">Transferase</keyword>
<dbReference type="EMBL" id="JACTVJ010000005">
    <property type="protein sequence ID" value="MBC9712956.1"/>
    <property type="molecule type" value="Genomic_DNA"/>
</dbReference>
<evidence type="ECO:0000256" key="1">
    <source>
        <dbReference type="ARBA" id="ARBA00022679"/>
    </source>
</evidence>
<feature type="domain" description="Beta-ketoacyl synthase-like N-terminal" evidence="3">
    <location>
        <begin position="55"/>
        <end position="140"/>
    </location>
</feature>
<dbReference type="InterPro" id="IPR016039">
    <property type="entry name" value="Thiolase-like"/>
</dbReference>
<dbReference type="Proteomes" id="UP000642284">
    <property type="component" value="Unassembled WGS sequence"/>
</dbReference>
<dbReference type="PANTHER" id="PTHR11712:SF336">
    <property type="entry name" value="3-OXOACYL-[ACYL-CARRIER-PROTEIN] SYNTHASE, MITOCHONDRIAL"/>
    <property type="match status" value="1"/>
</dbReference>
<protein>
    <recommendedName>
        <fullName evidence="3">Beta-ketoacyl synthase-like N-terminal domain-containing protein</fullName>
    </recommendedName>
</protein>
<feature type="region of interest" description="Disordered" evidence="2">
    <location>
        <begin position="142"/>
        <end position="176"/>
    </location>
</feature>
<evidence type="ECO:0000313" key="5">
    <source>
        <dbReference type="Proteomes" id="UP000642284"/>
    </source>
</evidence>
<dbReference type="InterPro" id="IPR000794">
    <property type="entry name" value="Beta-ketoacyl_synthase"/>
</dbReference>
<dbReference type="PANTHER" id="PTHR11712">
    <property type="entry name" value="POLYKETIDE SYNTHASE-RELATED"/>
    <property type="match status" value="1"/>
</dbReference>
<dbReference type="Gene3D" id="3.40.47.10">
    <property type="match status" value="1"/>
</dbReference>
<evidence type="ECO:0000256" key="2">
    <source>
        <dbReference type="SAM" id="MobiDB-lite"/>
    </source>
</evidence>
<reference evidence="4 5" key="1">
    <citation type="submission" date="2020-08" db="EMBL/GenBank/DDBJ databases">
        <title>Genemic of Streptomyces polyaspartic.</title>
        <authorList>
            <person name="Liu W."/>
        </authorList>
    </citation>
    <scope>NUCLEOTIDE SEQUENCE [LARGE SCALE GENOMIC DNA]</scope>
    <source>
        <strain evidence="4 5">TRM66268-LWL</strain>
    </source>
</reference>
<organism evidence="4 5">
    <name type="scientific">Streptomyces polyasparticus</name>
    <dbReference type="NCBI Taxonomy" id="2767826"/>
    <lineage>
        <taxon>Bacteria</taxon>
        <taxon>Bacillati</taxon>
        <taxon>Actinomycetota</taxon>
        <taxon>Actinomycetes</taxon>
        <taxon>Kitasatosporales</taxon>
        <taxon>Streptomycetaceae</taxon>
        <taxon>Streptomyces</taxon>
    </lineage>
</organism>
<dbReference type="SUPFAM" id="SSF53901">
    <property type="entry name" value="Thiolase-like"/>
    <property type="match status" value="1"/>
</dbReference>
<dbReference type="Pfam" id="PF00109">
    <property type="entry name" value="ketoacyl-synt"/>
    <property type="match status" value="1"/>
</dbReference>
<evidence type="ECO:0000313" key="4">
    <source>
        <dbReference type="EMBL" id="MBC9712956.1"/>
    </source>
</evidence>